<evidence type="ECO:0000256" key="7">
    <source>
        <dbReference type="ARBA" id="ARBA00022989"/>
    </source>
</evidence>
<protein>
    <submittedName>
        <fullName evidence="10">Protein RETICULATA-RELATED 4, chloroplastic</fullName>
    </submittedName>
</protein>
<evidence type="ECO:0000256" key="2">
    <source>
        <dbReference type="ARBA" id="ARBA00010793"/>
    </source>
</evidence>
<dbReference type="GO" id="GO:0050482">
    <property type="term" value="P:arachidonate secretion"/>
    <property type="evidence" value="ECO:0007669"/>
    <property type="project" value="InterPro"/>
</dbReference>
<keyword evidence="8" id="KW-0472">Membrane</keyword>
<evidence type="ECO:0000256" key="8">
    <source>
        <dbReference type="ARBA" id="ARBA00023136"/>
    </source>
</evidence>
<dbReference type="PANTHER" id="PTHR31620:SF14">
    <property type="entry name" value="PROTEIN RETICULATA-RELATED 4, CHLOROPLASTIC"/>
    <property type="match status" value="1"/>
</dbReference>
<keyword evidence="4" id="KW-0934">Plastid</keyword>
<dbReference type="GO" id="GO:0006644">
    <property type="term" value="P:phospholipid metabolic process"/>
    <property type="evidence" value="ECO:0007669"/>
    <property type="project" value="InterPro"/>
</dbReference>
<reference evidence="10" key="2">
    <citation type="submission" date="2023-05" db="EMBL/GenBank/DDBJ databases">
        <authorList>
            <person name="Schelkunov M.I."/>
        </authorList>
    </citation>
    <scope>NUCLEOTIDE SEQUENCE</scope>
    <source>
        <strain evidence="10">Hsosn_3</strain>
        <tissue evidence="10">Leaf</tissue>
    </source>
</reference>
<dbReference type="PANTHER" id="PTHR31620">
    <property type="entry name" value="PROTEIN RETICULATA-RELATED 2, CHLOROPLASTIC-RELATED"/>
    <property type="match status" value="1"/>
</dbReference>
<evidence type="ECO:0000256" key="9">
    <source>
        <dbReference type="SAM" id="MobiDB-lite"/>
    </source>
</evidence>
<organism evidence="10 11">
    <name type="scientific">Heracleum sosnowskyi</name>
    <dbReference type="NCBI Taxonomy" id="360622"/>
    <lineage>
        <taxon>Eukaryota</taxon>
        <taxon>Viridiplantae</taxon>
        <taxon>Streptophyta</taxon>
        <taxon>Embryophyta</taxon>
        <taxon>Tracheophyta</taxon>
        <taxon>Spermatophyta</taxon>
        <taxon>Magnoliopsida</taxon>
        <taxon>eudicotyledons</taxon>
        <taxon>Gunneridae</taxon>
        <taxon>Pentapetalae</taxon>
        <taxon>asterids</taxon>
        <taxon>campanulids</taxon>
        <taxon>Apiales</taxon>
        <taxon>Apiaceae</taxon>
        <taxon>Apioideae</taxon>
        <taxon>apioid superclade</taxon>
        <taxon>Tordylieae</taxon>
        <taxon>Tordyliinae</taxon>
        <taxon>Heracleum</taxon>
    </lineage>
</organism>
<evidence type="ECO:0000256" key="4">
    <source>
        <dbReference type="ARBA" id="ARBA00022640"/>
    </source>
</evidence>
<dbReference type="InterPro" id="IPR036444">
    <property type="entry name" value="PLipase_A2_dom_sf"/>
</dbReference>
<evidence type="ECO:0000256" key="3">
    <source>
        <dbReference type="ARBA" id="ARBA00022528"/>
    </source>
</evidence>
<name>A0AAD8IVC6_9APIA</name>
<dbReference type="Gene3D" id="1.20.90.10">
    <property type="entry name" value="Phospholipase A2 domain"/>
    <property type="match status" value="1"/>
</dbReference>
<sequence>MASIAGLTHFTSSTKPSHHHHTKPSFLSLFPAYSLSISLPNPNSKSLSLRHYSISPPLSLSHTHLHIPPFSALSGDGGDCFGGGGGGDKGGPGGEDKNGGGGSGNEEEAIMILAQIGRSLDSLPKDLADAIRAGRIPGSVVSRYLELEKSGVLKWMLQFSGFRERLLADEMFLAKVGMECGVGIFTKAIAEYERRGENFYKELEIVLPDMVMAIISDFMLVYLPAPTVSLRAPAACNVGPIAKFFHNFPDSAFQGAMSKTSLSLLQRIGATLRNGRQLFEVGKTSPLLFPLYGHHCGPDWSSGKDGGSPLWDKRPIDSLDSCCYCHKIGYDTRDQAELLEVDLAFMDCLERPHMVIKGDVDVARHYKAMYISGVRGILVPYRKQLSSDIGNVKEWQIADVKKSNHRFRPKIQQHNGSSQWKAPQQGCLKVNVDADVPITGSSFSTGMTRALL</sequence>
<gene>
    <name evidence="10" type="ORF">POM88_018968</name>
</gene>
<dbReference type="AlphaFoldDB" id="A0AAD8IVC6"/>
<comment type="subcellular location">
    <subcellularLocation>
        <location evidence="1">Plastid</location>
        <location evidence="1">Chloroplast membrane</location>
        <topology evidence="1">Multi-pass membrane protein</topology>
    </subcellularLocation>
</comment>
<evidence type="ECO:0000256" key="1">
    <source>
        <dbReference type="ARBA" id="ARBA00004508"/>
    </source>
</evidence>
<keyword evidence="5" id="KW-0812">Transmembrane</keyword>
<comment type="caution">
    <text evidence="10">The sequence shown here is derived from an EMBL/GenBank/DDBJ whole genome shotgun (WGS) entry which is preliminary data.</text>
</comment>
<dbReference type="Proteomes" id="UP001237642">
    <property type="component" value="Unassembled WGS sequence"/>
</dbReference>
<dbReference type="Pfam" id="PF11891">
    <property type="entry name" value="RETICULATA-like"/>
    <property type="match status" value="1"/>
</dbReference>
<feature type="region of interest" description="Disordered" evidence="9">
    <location>
        <begin position="81"/>
        <end position="104"/>
    </location>
</feature>
<evidence type="ECO:0000256" key="6">
    <source>
        <dbReference type="ARBA" id="ARBA00022946"/>
    </source>
</evidence>
<comment type="similarity">
    <text evidence="2">Belongs to the RETICULATA family.</text>
</comment>
<accession>A0AAD8IVC6</accession>
<evidence type="ECO:0000313" key="10">
    <source>
        <dbReference type="EMBL" id="KAK1390790.1"/>
    </source>
</evidence>
<dbReference type="EMBL" id="JAUIZM010000004">
    <property type="protein sequence ID" value="KAK1390790.1"/>
    <property type="molecule type" value="Genomic_DNA"/>
</dbReference>
<evidence type="ECO:0000256" key="5">
    <source>
        <dbReference type="ARBA" id="ARBA00022692"/>
    </source>
</evidence>
<dbReference type="GO" id="GO:0004623">
    <property type="term" value="F:phospholipase A2 activity"/>
    <property type="evidence" value="ECO:0007669"/>
    <property type="project" value="InterPro"/>
</dbReference>
<reference evidence="10" key="1">
    <citation type="submission" date="2023-02" db="EMBL/GenBank/DDBJ databases">
        <title>Genome of toxic invasive species Heracleum sosnowskyi carries increased number of genes despite the absence of recent whole-genome duplications.</title>
        <authorList>
            <person name="Schelkunov M."/>
            <person name="Shtratnikova V."/>
            <person name="Makarenko M."/>
            <person name="Klepikova A."/>
            <person name="Omelchenko D."/>
            <person name="Novikova G."/>
            <person name="Obukhova E."/>
            <person name="Bogdanov V."/>
            <person name="Penin A."/>
            <person name="Logacheva M."/>
        </authorList>
    </citation>
    <scope>NUCLEOTIDE SEQUENCE</scope>
    <source>
        <strain evidence="10">Hsosn_3</strain>
        <tissue evidence="10">Leaf</tissue>
    </source>
</reference>
<keyword evidence="3" id="KW-0150">Chloroplast</keyword>
<feature type="region of interest" description="Disordered" evidence="9">
    <location>
        <begin position="1"/>
        <end position="21"/>
    </location>
</feature>
<dbReference type="InterPro" id="IPR021825">
    <property type="entry name" value="RETICULATA-related"/>
</dbReference>
<keyword evidence="7" id="KW-1133">Transmembrane helix</keyword>
<keyword evidence="11" id="KW-1185">Reference proteome</keyword>
<dbReference type="SUPFAM" id="SSF48619">
    <property type="entry name" value="Phospholipase A2, PLA2"/>
    <property type="match status" value="1"/>
</dbReference>
<dbReference type="GO" id="GO:0031969">
    <property type="term" value="C:chloroplast membrane"/>
    <property type="evidence" value="ECO:0007669"/>
    <property type="project" value="UniProtKB-SubCell"/>
</dbReference>
<proteinExistence type="inferred from homology"/>
<keyword evidence="6" id="KW-0809">Transit peptide</keyword>
<evidence type="ECO:0000313" key="11">
    <source>
        <dbReference type="Proteomes" id="UP001237642"/>
    </source>
</evidence>